<sequence>MDGFYIAPALMDKLVVHVTKNFFTTLPKVKGKLFKCEFAFAKMGIDPIKMSTREFASGNVREPAKLIRQGTMLEMVDLVELLDILECNPYERCWYLTNVRLPGLYTEENAHAPIIVTGNDFSTLY</sequence>
<reference evidence="8 9" key="1">
    <citation type="submission" date="2023-12" db="EMBL/GenBank/DDBJ databases">
        <title>A high-quality genome assembly for Dillenia turbinata (Dilleniales).</title>
        <authorList>
            <person name="Chanderbali A."/>
        </authorList>
    </citation>
    <scope>NUCLEOTIDE SEQUENCE [LARGE SCALE GENOMIC DNA]</scope>
    <source>
        <strain evidence="8">LSX21</strain>
        <tissue evidence="8">Leaf</tissue>
    </source>
</reference>
<evidence type="ECO:0000313" key="8">
    <source>
        <dbReference type="EMBL" id="KAK6935817.1"/>
    </source>
</evidence>
<dbReference type="GO" id="GO:0009570">
    <property type="term" value="C:chloroplast stroma"/>
    <property type="evidence" value="ECO:0007669"/>
    <property type="project" value="UniProtKB-SubCell"/>
</dbReference>
<keyword evidence="2" id="KW-0150">Chloroplast</keyword>
<dbReference type="Proteomes" id="UP001370490">
    <property type="component" value="Unassembled WGS sequence"/>
</dbReference>
<dbReference type="EMBL" id="JBAMMX010000007">
    <property type="protein sequence ID" value="KAK6935817.1"/>
    <property type="molecule type" value="Genomic_DNA"/>
</dbReference>
<name>A0AAN8VYJ9_9MAGN</name>
<evidence type="ECO:0000256" key="6">
    <source>
        <dbReference type="ARBA" id="ARBA00025556"/>
    </source>
</evidence>
<comment type="similarity">
    <text evidence="7">Belongs to the RuBisCO activase family.</text>
</comment>
<keyword evidence="3" id="KW-0934">Plastid</keyword>
<keyword evidence="9" id="KW-1185">Reference proteome</keyword>
<comment type="function">
    <text evidence="6">Activation of RuBisCO (ribulose-1,5-bisphosphate carboxylase/oxygenase; EC 4.1.1.39) involves the ATP-dependent carboxylation of the epsilon-amino group of lysine leading to a carbamate structure.</text>
</comment>
<evidence type="ECO:0000256" key="7">
    <source>
        <dbReference type="ARBA" id="ARBA00025781"/>
    </source>
</evidence>
<comment type="caution">
    <text evidence="8">The sequence shown here is derived from an EMBL/GenBank/DDBJ whole genome shotgun (WGS) entry which is preliminary data.</text>
</comment>
<accession>A0AAN8VYJ9</accession>
<evidence type="ECO:0000256" key="3">
    <source>
        <dbReference type="ARBA" id="ARBA00022640"/>
    </source>
</evidence>
<evidence type="ECO:0000256" key="1">
    <source>
        <dbReference type="ARBA" id="ARBA00004470"/>
    </source>
</evidence>
<evidence type="ECO:0000256" key="2">
    <source>
        <dbReference type="ARBA" id="ARBA00022528"/>
    </source>
</evidence>
<dbReference type="GO" id="GO:0009579">
    <property type="term" value="C:thylakoid"/>
    <property type="evidence" value="ECO:0007669"/>
    <property type="project" value="TreeGrafter"/>
</dbReference>
<evidence type="ECO:0000256" key="5">
    <source>
        <dbReference type="ARBA" id="ARBA00022840"/>
    </source>
</evidence>
<protein>
    <submittedName>
        <fullName evidence="8">Uncharacterized protein</fullName>
    </submittedName>
</protein>
<dbReference type="GO" id="GO:0005524">
    <property type="term" value="F:ATP binding"/>
    <property type="evidence" value="ECO:0007669"/>
    <property type="project" value="UniProtKB-KW"/>
</dbReference>
<keyword evidence="4" id="KW-0547">Nucleotide-binding</keyword>
<dbReference type="GO" id="GO:0046863">
    <property type="term" value="F:ribulose-1,5-bisphosphate carboxylase/oxygenase activator activity"/>
    <property type="evidence" value="ECO:0007669"/>
    <property type="project" value="TreeGrafter"/>
</dbReference>
<dbReference type="PANTHER" id="PTHR32429">
    <property type="match status" value="1"/>
</dbReference>
<dbReference type="InterPro" id="IPR044960">
    <property type="entry name" value="RCA-like"/>
</dbReference>
<evidence type="ECO:0000256" key="4">
    <source>
        <dbReference type="ARBA" id="ARBA00022741"/>
    </source>
</evidence>
<dbReference type="PANTHER" id="PTHR32429:SF32">
    <property type="entry name" value="RIBULOSE BISPHOSPHATE CARBOXYLASE_OXYGENASE ACTIVASE, CHLOROPLASTIC"/>
    <property type="match status" value="1"/>
</dbReference>
<dbReference type="AlphaFoldDB" id="A0AAN8VYJ9"/>
<comment type="subcellular location">
    <subcellularLocation>
        <location evidence="1">Plastid</location>
        <location evidence="1">Chloroplast stroma</location>
    </subcellularLocation>
</comment>
<evidence type="ECO:0000313" key="9">
    <source>
        <dbReference type="Proteomes" id="UP001370490"/>
    </source>
</evidence>
<gene>
    <name evidence="8" type="ORF">RJ641_032847</name>
</gene>
<proteinExistence type="inferred from homology"/>
<keyword evidence="5" id="KW-0067">ATP-binding</keyword>
<organism evidence="8 9">
    <name type="scientific">Dillenia turbinata</name>
    <dbReference type="NCBI Taxonomy" id="194707"/>
    <lineage>
        <taxon>Eukaryota</taxon>
        <taxon>Viridiplantae</taxon>
        <taxon>Streptophyta</taxon>
        <taxon>Embryophyta</taxon>
        <taxon>Tracheophyta</taxon>
        <taxon>Spermatophyta</taxon>
        <taxon>Magnoliopsida</taxon>
        <taxon>eudicotyledons</taxon>
        <taxon>Gunneridae</taxon>
        <taxon>Pentapetalae</taxon>
        <taxon>Dilleniales</taxon>
        <taxon>Dilleniaceae</taxon>
        <taxon>Dillenia</taxon>
    </lineage>
</organism>